<feature type="compositionally biased region" description="Acidic residues" evidence="1">
    <location>
        <begin position="317"/>
        <end position="341"/>
    </location>
</feature>
<sequence>MSSSSSQQSQSEGEGQGARSAPPSTAVLDGVHDAAAGDSALDLVDASGGPLVASAALHSIAEQRQHDDDSDNDNDSDASDSDSDDNVPLHRRTALDHDEASISGDESSVDEDEDDEFAGAFHDAANVKVMTGYDAFDGVVDSEFSSAAAIGTGAAAAGSSLATLPGDPQRLSLSLSGAFSSQASVPLHLSQLERARQHAQHRRDRSHFSIPDVTVTPAEDDDGGSDGPSGTRWEHKVPPANRRSAIPPRRSAGGIADQLGKKRSLLKSAAAALNGPKSSLEQARARSSLPGSCLVNGHGHGSSNSVAANDGDRHDDYDDYDVEDEDDYDDTDTETVEDTEDYTGGRDSSSMDRAMSPVPAASATAAASAQSGKKGKGFFGGAGKSARSKQQRQSAPQRPLISFDPSDPAAHAAHRPSVDAQQILPSPNGSASAPPEAIATSASSASVSGMVTSDSSPSSLGRSVASLSLSRASKVLTSPRNSIGSSGSGGGGASVVGSGSKKNRKSALDIFGLGKKDQKTRKEQGGLGCGKEQVSHKNLVESSGAGSSNVAGAVTPTQASPRPTVGAMVPSNSSSTIGSDREADAAPPRSRSASIHSGSSSSSTGVATISISGMPLPPAELPRINVVPLRRASDTLDSPSSPVAQSFTSVSSSASSLASPQLRKAVKKEAKAKLKAEQALVKELEKIDKMVRAHDAKAAKAAEKQRLEEEKRCRKRAKKAGKKGSSPLGTSDVDDVSLTASSVSSVSTVPKAISPPLPAPASLEASGVVDGKPAKKPARSFSLFRARRPKASGVNSGTSALTRRPSAVKRAQDNASSSGSATPHAAVAPNFGATQTPAAEEGTPPPQIDFRPATPGLSWSAWDRIPTPSAVPGDNDDDDEPVAPLGPIVPVENAVKPVQRQSSVKRALAKMDAEEERLRKQRNSIRRAGSLQNKQRPESVKARESLPNGTPAAPEASQKDAEDPAWVEDKAAQEGEGSETETAGGPEQEKLDAETAHEMANLAGPVFAMTVTAPDSPPRPREPRPGAVSSQKPRNKDQPIVEETPSPHQSSSGAPTVLYSSSDANIGKPLTAAKQPQQQPAAKPSTSKMPPRRRNPDQQKLDQFVFPRQPNTAPVRST</sequence>
<feature type="compositionally biased region" description="Basic and acidic residues" evidence="1">
    <location>
        <begin position="957"/>
        <end position="973"/>
    </location>
</feature>
<feature type="compositionally biased region" description="Basic and acidic residues" evidence="1">
    <location>
        <begin position="697"/>
        <end position="712"/>
    </location>
</feature>
<feature type="compositionally biased region" description="Polar residues" evidence="1">
    <location>
        <begin position="419"/>
        <end position="429"/>
    </location>
</feature>
<feature type="region of interest" description="Disordered" evidence="1">
    <location>
        <begin position="194"/>
        <end position="256"/>
    </location>
</feature>
<name>A0A066VWS9_TILAU</name>
<feature type="compositionally biased region" description="Polar residues" evidence="1">
    <location>
        <begin position="1109"/>
        <end position="1118"/>
    </location>
</feature>
<feature type="compositionally biased region" description="Low complexity" evidence="1">
    <location>
        <begin position="585"/>
        <end position="613"/>
    </location>
</feature>
<keyword evidence="3" id="KW-1185">Reference proteome</keyword>
<feature type="region of interest" description="Disordered" evidence="1">
    <location>
        <begin position="1"/>
        <end position="33"/>
    </location>
</feature>
<feature type="region of interest" description="Disordered" evidence="1">
    <location>
        <begin position="55"/>
        <end position="115"/>
    </location>
</feature>
<dbReference type="OMA" id="NTFESEY"/>
<dbReference type="AlphaFoldDB" id="A0A066VWS9"/>
<feature type="compositionally biased region" description="Basic and acidic residues" evidence="1">
    <location>
        <begin position="935"/>
        <end position="944"/>
    </location>
</feature>
<comment type="caution">
    <text evidence="2">The sequence shown here is derived from an EMBL/GenBank/DDBJ whole genome shotgun (WGS) entry which is preliminary data.</text>
</comment>
<dbReference type="GeneID" id="25261458"/>
<protein>
    <submittedName>
        <fullName evidence="2">Uncharacterized protein</fullName>
    </submittedName>
</protein>
<reference evidence="2 3" key="1">
    <citation type="submission" date="2014-05" db="EMBL/GenBank/DDBJ databases">
        <title>Draft genome sequence of a rare smut relative, Tilletiaria anomala UBC 951.</title>
        <authorList>
            <consortium name="DOE Joint Genome Institute"/>
            <person name="Toome M."/>
            <person name="Kuo A."/>
            <person name="Henrissat B."/>
            <person name="Lipzen A."/>
            <person name="Tritt A."/>
            <person name="Yoshinaga Y."/>
            <person name="Zane M."/>
            <person name="Barry K."/>
            <person name="Grigoriev I.V."/>
            <person name="Spatafora J.W."/>
            <person name="Aimea M.C."/>
        </authorList>
    </citation>
    <scope>NUCLEOTIDE SEQUENCE [LARGE SCALE GENOMIC DNA]</scope>
    <source>
        <strain evidence="2 3">UBC 951</strain>
    </source>
</reference>
<proteinExistence type="predicted"/>
<feature type="compositionally biased region" description="Low complexity" evidence="1">
    <location>
        <begin position="430"/>
        <end position="476"/>
    </location>
</feature>
<dbReference type="Proteomes" id="UP000027361">
    <property type="component" value="Unassembled WGS sequence"/>
</dbReference>
<feature type="compositionally biased region" description="Low complexity" evidence="1">
    <location>
        <begin position="640"/>
        <end position="661"/>
    </location>
</feature>
<feature type="compositionally biased region" description="Acidic residues" evidence="1">
    <location>
        <begin position="68"/>
        <end position="85"/>
    </location>
</feature>
<feature type="compositionally biased region" description="Basic and acidic residues" evidence="1">
    <location>
        <begin position="987"/>
        <end position="997"/>
    </location>
</feature>
<feature type="compositionally biased region" description="Low complexity" evidence="1">
    <location>
        <begin position="1072"/>
        <end position="1084"/>
    </location>
</feature>
<feature type="compositionally biased region" description="Basic and acidic residues" evidence="1">
    <location>
        <begin position="909"/>
        <end position="918"/>
    </location>
</feature>
<dbReference type="InParanoid" id="A0A066VWS9"/>
<feature type="compositionally biased region" description="Polar residues" evidence="1">
    <location>
        <begin position="1046"/>
        <end position="1064"/>
    </location>
</feature>
<organism evidence="2 3">
    <name type="scientific">Tilletiaria anomala (strain ATCC 24038 / CBS 436.72 / UBC 951)</name>
    <dbReference type="NCBI Taxonomy" id="1037660"/>
    <lineage>
        <taxon>Eukaryota</taxon>
        <taxon>Fungi</taxon>
        <taxon>Dikarya</taxon>
        <taxon>Basidiomycota</taxon>
        <taxon>Ustilaginomycotina</taxon>
        <taxon>Exobasidiomycetes</taxon>
        <taxon>Georgefischeriales</taxon>
        <taxon>Tilletiariaceae</taxon>
        <taxon>Tilletiaria</taxon>
    </lineage>
</organism>
<evidence type="ECO:0000313" key="3">
    <source>
        <dbReference type="Proteomes" id="UP000027361"/>
    </source>
</evidence>
<evidence type="ECO:0000313" key="2">
    <source>
        <dbReference type="EMBL" id="KDN44743.1"/>
    </source>
</evidence>
<gene>
    <name evidence="2" type="ORF">K437DRAFT_129766</name>
</gene>
<feature type="region of interest" description="Disordered" evidence="1">
    <location>
        <begin position="274"/>
        <end position="661"/>
    </location>
</feature>
<feature type="region of interest" description="Disordered" evidence="1">
    <location>
        <begin position="697"/>
        <end position="1118"/>
    </location>
</feature>
<dbReference type="HOGENOM" id="CLU_280774_0_0_1"/>
<evidence type="ECO:0000256" key="1">
    <source>
        <dbReference type="SAM" id="MobiDB-lite"/>
    </source>
</evidence>
<feature type="compositionally biased region" description="Basic residues" evidence="1">
    <location>
        <begin position="713"/>
        <end position="722"/>
    </location>
</feature>
<feature type="compositionally biased region" description="Basic and acidic residues" evidence="1">
    <location>
        <begin position="514"/>
        <end position="524"/>
    </location>
</feature>
<accession>A0A066VWS9</accession>
<feature type="compositionally biased region" description="Low complexity" evidence="1">
    <location>
        <begin position="360"/>
        <end position="372"/>
    </location>
</feature>
<feature type="compositionally biased region" description="Low complexity" evidence="1">
    <location>
        <begin position="736"/>
        <end position="749"/>
    </location>
</feature>
<dbReference type="RefSeq" id="XP_013242917.1">
    <property type="nucleotide sequence ID" value="XM_013387463.1"/>
</dbReference>
<feature type="compositionally biased region" description="Low complexity" evidence="1">
    <location>
        <begin position="540"/>
        <end position="554"/>
    </location>
</feature>
<feature type="compositionally biased region" description="Low complexity" evidence="1">
    <location>
        <begin position="1"/>
        <end position="13"/>
    </location>
</feature>
<dbReference type="EMBL" id="JMSN01000048">
    <property type="protein sequence ID" value="KDN44743.1"/>
    <property type="molecule type" value="Genomic_DNA"/>
</dbReference>